<sequence>MADFWQDPSVIEACKALLTAVIGWVIGLLQQQRKSGVENWKRDMEAIKMVTFMVQQRACSRSLSKEETRAIAIDRAKALGISNDPLIEMVVDTTMAVWDCERKRKGPCPLREDEDLKAKIDAIDITKEVHPKNSP</sequence>
<keyword evidence="2" id="KW-1185">Reference proteome</keyword>
<reference evidence="1 2" key="1">
    <citation type="submission" date="2020-01" db="EMBL/GenBank/DDBJ databases">
        <title>Whole genome sequence of Heliobacterium gestii DSM 11169.</title>
        <authorList>
            <person name="Kyndt J.A."/>
            <person name="Meyer T.E."/>
        </authorList>
    </citation>
    <scope>NUCLEOTIDE SEQUENCE [LARGE SCALE GENOMIC DNA]</scope>
    <source>
        <strain evidence="1 2">DSM 11169</strain>
    </source>
</reference>
<gene>
    <name evidence="1" type="ORF">GTO89_13230</name>
</gene>
<name>A0A845LHU4_HELGE</name>
<comment type="caution">
    <text evidence="1">The sequence shown here is derived from an EMBL/GenBank/DDBJ whole genome shotgun (WGS) entry which is preliminary data.</text>
</comment>
<dbReference type="EMBL" id="WXEX01000012">
    <property type="protein sequence ID" value="MZP43995.1"/>
    <property type="molecule type" value="Genomic_DNA"/>
</dbReference>
<evidence type="ECO:0000313" key="2">
    <source>
        <dbReference type="Proteomes" id="UP000471031"/>
    </source>
</evidence>
<proteinExistence type="predicted"/>
<evidence type="ECO:0000313" key="1">
    <source>
        <dbReference type="EMBL" id="MZP43995.1"/>
    </source>
</evidence>
<protein>
    <submittedName>
        <fullName evidence="1">Uncharacterized protein</fullName>
    </submittedName>
</protein>
<organism evidence="1 2">
    <name type="scientific">Heliomicrobium gestii</name>
    <name type="common">Heliobacterium gestii</name>
    <dbReference type="NCBI Taxonomy" id="2699"/>
    <lineage>
        <taxon>Bacteria</taxon>
        <taxon>Bacillati</taxon>
        <taxon>Bacillota</taxon>
        <taxon>Clostridia</taxon>
        <taxon>Eubacteriales</taxon>
        <taxon>Heliobacteriaceae</taxon>
        <taxon>Heliomicrobium</taxon>
    </lineage>
</organism>
<dbReference type="RefSeq" id="WP_161262569.1">
    <property type="nucleotide sequence ID" value="NZ_JAFBDC010000011.1"/>
</dbReference>
<accession>A0A845LHU4</accession>
<dbReference type="Proteomes" id="UP000471031">
    <property type="component" value="Unassembled WGS sequence"/>
</dbReference>
<dbReference type="AlphaFoldDB" id="A0A845LHU4"/>